<evidence type="ECO:0000259" key="5">
    <source>
        <dbReference type="PROSITE" id="PS01124"/>
    </source>
</evidence>
<dbReference type="InterPro" id="IPR050204">
    <property type="entry name" value="AraC_XylS_family_regulators"/>
</dbReference>
<keyword evidence="3" id="KW-0010">Activator</keyword>
<evidence type="ECO:0000256" key="1">
    <source>
        <dbReference type="ARBA" id="ARBA00023015"/>
    </source>
</evidence>
<dbReference type="OrthoDB" id="9802263at2"/>
<dbReference type="InterPro" id="IPR020449">
    <property type="entry name" value="Tscrpt_reg_AraC-type_HTH"/>
</dbReference>
<gene>
    <name evidence="6" type="ORF">FTW19_20330</name>
</gene>
<evidence type="ECO:0000313" key="6">
    <source>
        <dbReference type="EMBL" id="QEE30122.1"/>
    </source>
</evidence>
<keyword evidence="2" id="KW-0238">DNA-binding</keyword>
<accession>A0A5B9EDN0</accession>
<protein>
    <submittedName>
        <fullName evidence="6">AraC family transcriptional regulator</fullName>
    </submittedName>
</protein>
<dbReference type="PROSITE" id="PS00041">
    <property type="entry name" value="HTH_ARAC_FAMILY_1"/>
    <property type="match status" value="1"/>
</dbReference>
<dbReference type="AlphaFoldDB" id="A0A5B9EDN0"/>
<dbReference type="SMART" id="SM00342">
    <property type="entry name" value="HTH_ARAC"/>
    <property type="match status" value="1"/>
</dbReference>
<proteinExistence type="predicted"/>
<dbReference type="InterPro" id="IPR037923">
    <property type="entry name" value="HTH-like"/>
</dbReference>
<keyword evidence="1" id="KW-0805">Transcription regulation</keyword>
<dbReference type="RefSeq" id="WP_147649392.1">
    <property type="nucleotide sequence ID" value="NZ_CP042806.1"/>
</dbReference>
<dbReference type="PANTHER" id="PTHR46796:SF7">
    <property type="entry name" value="ARAC FAMILY TRANSCRIPTIONAL REGULATOR"/>
    <property type="match status" value="1"/>
</dbReference>
<dbReference type="GO" id="GO:0043565">
    <property type="term" value="F:sequence-specific DNA binding"/>
    <property type="evidence" value="ECO:0007669"/>
    <property type="project" value="InterPro"/>
</dbReference>
<keyword evidence="7" id="KW-1185">Reference proteome</keyword>
<dbReference type="Gene3D" id="1.10.10.60">
    <property type="entry name" value="Homeodomain-like"/>
    <property type="match status" value="2"/>
</dbReference>
<dbReference type="SUPFAM" id="SSF46689">
    <property type="entry name" value="Homeodomain-like"/>
    <property type="match status" value="2"/>
</dbReference>
<keyword evidence="4" id="KW-0804">Transcription</keyword>
<dbReference type="InterPro" id="IPR009057">
    <property type="entry name" value="Homeodomain-like_sf"/>
</dbReference>
<dbReference type="InterPro" id="IPR018062">
    <property type="entry name" value="HTH_AraC-typ_CS"/>
</dbReference>
<evidence type="ECO:0000256" key="2">
    <source>
        <dbReference type="ARBA" id="ARBA00023125"/>
    </source>
</evidence>
<sequence>MRQAADANWISEIASNAAALCRTRTSAPWGMGIATYDGVMFHYVVEGSCWLRGSAVPTLELEAGDLVLVPQGLDHDILSSLDVTPEPLEDFLHCPSRPITGETVSTLLCGVYLSGIKMVHPVLNALPPAIYFSREEIERNPSLSSTLRQLTAESEAPAPGSETLIQHLLDALFVYIVRAWSASISDNLPGWAAALRDPNLSRAVTAIHASPGHPWTVQTLAAEAGQSRAAFARHFSARMGEAPLAYLTRWRMVLAARLLLGRETSLAEVAEHVGYESEFAFSRAFKRTYGVAPASYRRTCLRDLYLTR</sequence>
<dbReference type="PRINTS" id="PR00032">
    <property type="entry name" value="HTHARAC"/>
</dbReference>
<reference evidence="6 7" key="1">
    <citation type="submission" date="2019-08" db="EMBL/GenBank/DDBJ databases">
        <title>Complete genome sequence of Terriglobus albidus strain ORNL.</title>
        <authorList>
            <person name="Podar M."/>
        </authorList>
    </citation>
    <scope>NUCLEOTIDE SEQUENCE [LARGE SCALE GENOMIC DNA]</scope>
    <source>
        <strain evidence="6 7">ORNL</strain>
    </source>
</reference>
<dbReference type="KEGG" id="talb:FTW19_20330"/>
<dbReference type="InterPro" id="IPR032783">
    <property type="entry name" value="AraC_lig"/>
</dbReference>
<dbReference type="Pfam" id="PF12852">
    <property type="entry name" value="Cupin_6"/>
    <property type="match status" value="1"/>
</dbReference>
<evidence type="ECO:0000313" key="7">
    <source>
        <dbReference type="Proteomes" id="UP000321820"/>
    </source>
</evidence>
<dbReference type="EMBL" id="CP042806">
    <property type="protein sequence ID" value="QEE30122.1"/>
    <property type="molecule type" value="Genomic_DNA"/>
</dbReference>
<evidence type="ECO:0000256" key="4">
    <source>
        <dbReference type="ARBA" id="ARBA00023163"/>
    </source>
</evidence>
<organism evidence="6 7">
    <name type="scientific">Terriglobus albidus</name>
    <dbReference type="NCBI Taxonomy" id="1592106"/>
    <lineage>
        <taxon>Bacteria</taxon>
        <taxon>Pseudomonadati</taxon>
        <taxon>Acidobacteriota</taxon>
        <taxon>Terriglobia</taxon>
        <taxon>Terriglobales</taxon>
        <taxon>Acidobacteriaceae</taxon>
        <taxon>Terriglobus</taxon>
    </lineage>
</organism>
<dbReference type="Proteomes" id="UP000321820">
    <property type="component" value="Chromosome"/>
</dbReference>
<dbReference type="GO" id="GO:0003700">
    <property type="term" value="F:DNA-binding transcription factor activity"/>
    <property type="evidence" value="ECO:0007669"/>
    <property type="project" value="InterPro"/>
</dbReference>
<dbReference type="SUPFAM" id="SSF51215">
    <property type="entry name" value="Regulatory protein AraC"/>
    <property type="match status" value="1"/>
</dbReference>
<feature type="domain" description="HTH araC/xylS-type" evidence="5">
    <location>
        <begin position="201"/>
        <end position="299"/>
    </location>
</feature>
<evidence type="ECO:0000256" key="3">
    <source>
        <dbReference type="ARBA" id="ARBA00023159"/>
    </source>
</evidence>
<dbReference type="PROSITE" id="PS01124">
    <property type="entry name" value="HTH_ARAC_FAMILY_2"/>
    <property type="match status" value="1"/>
</dbReference>
<dbReference type="PANTHER" id="PTHR46796">
    <property type="entry name" value="HTH-TYPE TRANSCRIPTIONAL ACTIVATOR RHAS-RELATED"/>
    <property type="match status" value="1"/>
</dbReference>
<dbReference type="InterPro" id="IPR018060">
    <property type="entry name" value="HTH_AraC"/>
</dbReference>
<dbReference type="Pfam" id="PF12833">
    <property type="entry name" value="HTH_18"/>
    <property type="match status" value="1"/>
</dbReference>
<name>A0A5B9EDN0_9BACT</name>